<dbReference type="SMART" id="SM01343">
    <property type="entry name" value="FATC"/>
    <property type="match status" value="1"/>
</dbReference>
<dbReference type="InterPro" id="IPR050517">
    <property type="entry name" value="DDR_Repair_Kinase"/>
</dbReference>
<dbReference type="Pfam" id="PF02260">
    <property type="entry name" value="FATC"/>
    <property type="match status" value="1"/>
</dbReference>
<reference evidence="3" key="1">
    <citation type="journal article" date="2016" name="Nature">
        <title>The genome of the seagrass Zostera marina reveals angiosperm adaptation to the sea.</title>
        <authorList>
            <person name="Olsen J.L."/>
            <person name="Rouze P."/>
            <person name="Verhelst B."/>
            <person name="Lin Y.-C."/>
            <person name="Bayer T."/>
            <person name="Collen J."/>
            <person name="Dattolo E."/>
            <person name="De Paoli E."/>
            <person name="Dittami S."/>
            <person name="Maumus F."/>
            <person name="Michel G."/>
            <person name="Kersting A."/>
            <person name="Lauritano C."/>
            <person name="Lohaus R."/>
            <person name="Toepel M."/>
            <person name="Tonon T."/>
            <person name="Vanneste K."/>
            <person name="Amirebrahimi M."/>
            <person name="Brakel J."/>
            <person name="Bostroem C."/>
            <person name="Chovatia M."/>
            <person name="Grimwood J."/>
            <person name="Jenkins J.W."/>
            <person name="Jueterbock A."/>
            <person name="Mraz A."/>
            <person name="Stam W.T."/>
            <person name="Tice H."/>
            <person name="Bornberg-Bauer E."/>
            <person name="Green P.J."/>
            <person name="Pearson G.A."/>
            <person name="Procaccini G."/>
            <person name="Duarte C.M."/>
            <person name="Schmutz J."/>
            <person name="Reusch T.B.H."/>
            <person name="Van de Peer Y."/>
        </authorList>
    </citation>
    <scope>NUCLEOTIDE SEQUENCE [LARGE SCALE GENOMIC DNA]</scope>
    <source>
        <strain evidence="3">cv. Finnish</strain>
    </source>
</reference>
<evidence type="ECO:0000259" key="1">
    <source>
        <dbReference type="PROSITE" id="PS51190"/>
    </source>
</evidence>
<proteinExistence type="predicted"/>
<keyword evidence="3" id="KW-1185">Reference proteome</keyword>
<sequence>MIEVLLPEIIRSIITHRSELMEVFGTVYQIRGSVHMALKQLAEIKSERVSLMELENNYFVKVNLMKERKIALEEASARGRDNLSWEEADELISHEEACSEQLEQLHQTWNQKDMQISSLAKAEDNIRLLIVTSERHLSTLLNAEYEENAHVRRGKVLLAMLMSTFSQLESFDKKLASYDTCASNSSSSSLPIGYSNFSSPGSMWSFPGLLKEHSFFIWKVYVVSTFLDNCVHDITSFVDLNVNFDQMYNIFKKKLEVPIQEYIDQYWRERVAPIFLDCLDKAGERLQKFVETNREDAFVQIRKDSRAVQKVQSIFEEYCNTHWSARTARSAIPLLKKKVSDLSETLYKNTLETVQMEWLYDQVLSYHGRQRLVSHNININDELSPVVLNLNRTKFLEKLQSAMSSITISLEGLQECERTSVSAEAQLERAMGWACAGTNTSASGNKNTMLKTSGIPSEFHDHLLRRRQLVWAAQEQASNIMAICTTVMEFEASRDGLFRIPGETSSHGTDGKSWQQVYMNMLTKLDVTYHSFTCSEQEWKQAKSRMEAALDHLFSATNEFSIVSTKAKSSSGDLQNNITFIRGCVSEACTTLSNFSNISKKHTSLTSVCGSMLEEVVAITDDLHDVYSVGKEAVFVHKILMSNLSKVMAILLPLGDSLSADFSSMEKETNIDIFHIQGQAIYRSNYLRVKESIQSLKPLVPSITSLAEKLHSLMINLARIASMHAGNLHQTIGESEVLSPLNLALSRPDLSNNSVLYSGRVENITEASQVTQVQKTELLEEHMQDNEWISPPDSTYSNTTKSRFSSQDFSSRTLVNLKRPDISEACFSDLSHVVTSEISLPLDLNTDEEGNASLENLVIHTTESESRIISVSEEQQDFSASTSLPLTNRCVLESSTLSEKIETMSHQETGQVSNHGNTASEAIRGKKNAYAVSLMKRVEMKLEGREKDVNRTMDITEQVDFLIKQATSLENLCNMFEGWTPWI</sequence>
<feature type="domain" description="FATC" evidence="1">
    <location>
        <begin position="951"/>
        <end position="983"/>
    </location>
</feature>
<accession>A0A0K9PN03</accession>
<dbReference type="OrthoDB" id="10065496at2759"/>
<dbReference type="PROSITE" id="PS51190">
    <property type="entry name" value="FATC"/>
    <property type="match status" value="1"/>
</dbReference>
<protein>
    <recommendedName>
        <fullName evidence="1">FATC domain-containing protein</fullName>
    </recommendedName>
</protein>
<dbReference type="OMA" id="NIMAICT"/>
<dbReference type="InterPro" id="IPR003152">
    <property type="entry name" value="FATC_dom"/>
</dbReference>
<gene>
    <name evidence="2" type="ORF">ZOSMA_1G03380</name>
</gene>
<organism evidence="2 3">
    <name type="scientific">Zostera marina</name>
    <name type="common">Eelgrass</name>
    <dbReference type="NCBI Taxonomy" id="29655"/>
    <lineage>
        <taxon>Eukaryota</taxon>
        <taxon>Viridiplantae</taxon>
        <taxon>Streptophyta</taxon>
        <taxon>Embryophyta</taxon>
        <taxon>Tracheophyta</taxon>
        <taxon>Spermatophyta</taxon>
        <taxon>Magnoliopsida</taxon>
        <taxon>Liliopsida</taxon>
        <taxon>Zosteraceae</taxon>
        <taxon>Zostera</taxon>
    </lineage>
</organism>
<name>A0A0K9PN03_ZOSMR</name>
<dbReference type="PANTHER" id="PTHR11139">
    <property type="entry name" value="ATAXIA TELANGIECTASIA MUTATED ATM -RELATED"/>
    <property type="match status" value="1"/>
</dbReference>
<comment type="caution">
    <text evidence="2">The sequence shown here is derived from an EMBL/GenBank/DDBJ whole genome shotgun (WGS) entry which is preliminary data.</text>
</comment>
<dbReference type="Proteomes" id="UP000036987">
    <property type="component" value="Unassembled WGS sequence"/>
</dbReference>
<dbReference type="AlphaFoldDB" id="A0A0K9PN03"/>
<dbReference type="EMBL" id="LFYR01000729">
    <property type="protein sequence ID" value="KMZ70356.1"/>
    <property type="molecule type" value="Genomic_DNA"/>
</dbReference>
<evidence type="ECO:0000313" key="3">
    <source>
        <dbReference type="Proteomes" id="UP000036987"/>
    </source>
</evidence>
<dbReference type="STRING" id="29655.A0A0K9PN03"/>
<evidence type="ECO:0000313" key="2">
    <source>
        <dbReference type="EMBL" id="KMZ70356.1"/>
    </source>
</evidence>